<keyword evidence="5" id="KW-0220">Diaminopimelate biosynthesis</keyword>
<feature type="domain" description="Semialdehyde dehydrogenase NAD-binding" evidence="10">
    <location>
        <begin position="5"/>
        <end position="128"/>
    </location>
</feature>
<dbReference type="NCBIfam" id="TIGR00978">
    <property type="entry name" value="asd_EA"/>
    <property type="match status" value="1"/>
</dbReference>
<name>A0A2R7Y3F5_9ARCH</name>
<dbReference type="InterPro" id="IPR051823">
    <property type="entry name" value="ASADH-related"/>
</dbReference>
<evidence type="ECO:0000256" key="9">
    <source>
        <dbReference type="PIRSR" id="PIRSR000148-1"/>
    </source>
</evidence>
<dbReference type="Proteomes" id="UP000244066">
    <property type="component" value="Unassembled WGS sequence"/>
</dbReference>
<evidence type="ECO:0000256" key="4">
    <source>
        <dbReference type="ARBA" id="ARBA00022857"/>
    </source>
</evidence>
<sequence>MKQIKVAVLGATGMVGQRYVSMLSRHPWFKLSCLTGKESIGKKYGEAVRGNPVDIPSSIADMEVVPTEPKYVDADLVFSPLPTEAAHESEPLFAKEGFSVVSDASAHRMERDVPLIVPEINPEHMELIDIQRRNRKWDGYIVTTPNCTTVGLVMPLKPLHDAYVLKKVVVTTMQAVSGAGFPGVPSLSILGNVIPYISGEEGKVERETLKILGNFKDGAVEPARITIEASCTRVPTIDGHLESVYVETEKAVSVDGAKRTLAEFKGLPQDLKLPTAPDRPIIVMEEEDRPQPRLDIYAGSVPGMSAVVGRLRAAKDEKALKFFVLSHNTIRGAAGIAILTAELLHATGRID</sequence>
<feature type="active site" description="Proton acceptor" evidence="9">
    <location>
        <position position="240"/>
    </location>
</feature>
<dbReference type="SMART" id="SM00859">
    <property type="entry name" value="Semialdhyde_dh"/>
    <property type="match status" value="1"/>
</dbReference>
<keyword evidence="8" id="KW-0486">Methionine biosynthesis</keyword>
<accession>A0A2R7Y3F5</accession>
<dbReference type="GO" id="GO:0004073">
    <property type="term" value="F:aspartate-semialdehyde dehydrogenase activity"/>
    <property type="evidence" value="ECO:0007669"/>
    <property type="project" value="UniProtKB-ARBA"/>
</dbReference>
<evidence type="ECO:0000313" key="11">
    <source>
        <dbReference type="EMBL" id="PUA32040.1"/>
    </source>
</evidence>
<dbReference type="SUPFAM" id="SSF55347">
    <property type="entry name" value="Glyceraldehyde-3-phosphate dehydrogenase-like, C-terminal domain"/>
    <property type="match status" value="1"/>
</dbReference>
<evidence type="ECO:0000256" key="3">
    <source>
        <dbReference type="ARBA" id="ARBA00022697"/>
    </source>
</evidence>
<evidence type="ECO:0000256" key="7">
    <source>
        <dbReference type="ARBA" id="ARBA00023154"/>
    </source>
</evidence>
<gene>
    <name evidence="11" type="ORF">B9J98_04665</name>
</gene>
<dbReference type="Pfam" id="PF02774">
    <property type="entry name" value="Semialdhyde_dhC"/>
    <property type="match status" value="1"/>
</dbReference>
<dbReference type="GO" id="GO:0009086">
    <property type="term" value="P:methionine biosynthetic process"/>
    <property type="evidence" value="ECO:0007669"/>
    <property type="project" value="UniProtKB-KW"/>
</dbReference>
<comment type="similarity">
    <text evidence="1">Belongs to the aspartate-semialdehyde dehydrogenase family.</text>
</comment>
<dbReference type="InterPro" id="IPR005676">
    <property type="entry name" value="Asp_semi-ald_DH_pep-lack"/>
</dbReference>
<dbReference type="InterPro" id="IPR012280">
    <property type="entry name" value="Semialdhyde_DH_dimer_dom"/>
</dbReference>
<evidence type="ECO:0000259" key="10">
    <source>
        <dbReference type="SMART" id="SM00859"/>
    </source>
</evidence>
<dbReference type="GO" id="GO:0009088">
    <property type="term" value="P:threonine biosynthetic process"/>
    <property type="evidence" value="ECO:0007669"/>
    <property type="project" value="UniProtKB-KW"/>
</dbReference>
<evidence type="ECO:0000256" key="6">
    <source>
        <dbReference type="ARBA" id="ARBA00023002"/>
    </source>
</evidence>
<reference evidence="11 12" key="1">
    <citation type="submission" date="2017-04" db="EMBL/GenBank/DDBJ databases">
        <title>Draft Aigarchaeota genome from a New Zealand hot spring.</title>
        <authorList>
            <person name="Reysenbach A.-L."/>
            <person name="Donaho J.A."/>
            <person name="Gerhart J."/>
            <person name="Kelley J.F."/>
            <person name="Kouba K."/>
            <person name="Podar M."/>
            <person name="Stott M."/>
        </authorList>
    </citation>
    <scope>NUCLEOTIDE SEQUENCE [LARGE SCALE GENOMIC DNA]</scope>
    <source>
        <strain evidence="11">NZ13_MG1</strain>
    </source>
</reference>
<dbReference type="Pfam" id="PF01118">
    <property type="entry name" value="Semialdhyde_dh"/>
    <property type="match status" value="1"/>
</dbReference>
<dbReference type="CDD" id="cd02315">
    <property type="entry name" value="ScASADH_like_N"/>
    <property type="match status" value="1"/>
</dbReference>
<dbReference type="GO" id="GO:0019877">
    <property type="term" value="P:diaminopimelate biosynthetic process"/>
    <property type="evidence" value="ECO:0007669"/>
    <property type="project" value="UniProtKB-KW"/>
</dbReference>
<dbReference type="NCBIfam" id="NF006416">
    <property type="entry name" value="PRK08664.1"/>
    <property type="match status" value="1"/>
</dbReference>
<keyword evidence="7" id="KW-0457">Lysine biosynthesis</keyword>
<keyword evidence="2" id="KW-0028">Amino-acid biosynthesis</keyword>
<evidence type="ECO:0000313" key="12">
    <source>
        <dbReference type="Proteomes" id="UP000244066"/>
    </source>
</evidence>
<dbReference type="AlphaFoldDB" id="A0A2R7Y3F5"/>
<comment type="caution">
    <text evidence="11">The sequence shown here is derived from an EMBL/GenBank/DDBJ whole genome shotgun (WGS) entry which is preliminary data.</text>
</comment>
<dbReference type="PIRSF" id="PIRSF000148">
    <property type="entry name" value="ASA_dh"/>
    <property type="match status" value="1"/>
</dbReference>
<keyword evidence="3" id="KW-0791">Threonine biosynthesis</keyword>
<dbReference type="GO" id="GO:0009085">
    <property type="term" value="P:lysine biosynthetic process"/>
    <property type="evidence" value="ECO:0007669"/>
    <property type="project" value="UniProtKB-KW"/>
</dbReference>
<evidence type="ECO:0000256" key="8">
    <source>
        <dbReference type="ARBA" id="ARBA00023167"/>
    </source>
</evidence>
<keyword evidence="4" id="KW-0521">NADP</keyword>
<dbReference type="EMBL" id="NDWU01000010">
    <property type="protein sequence ID" value="PUA32040.1"/>
    <property type="molecule type" value="Genomic_DNA"/>
</dbReference>
<dbReference type="PANTHER" id="PTHR46718:SF1">
    <property type="entry name" value="ASPARTATE-SEMIALDEHYDE DEHYDROGENASE"/>
    <property type="match status" value="1"/>
</dbReference>
<dbReference type="GO" id="GO:0051287">
    <property type="term" value="F:NAD binding"/>
    <property type="evidence" value="ECO:0007669"/>
    <property type="project" value="InterPro"/>
</dbReference>
<dbReference type="FunFam" id="3.30.360.10:FF:000016">
    <property type="entry name" value="Probable aspartate-semialdehyde dehydrogenase"/>
    <property type="match status" value="1"/>
</dbReference>
<dbReference type="GO" id="GO:0050661">
    <property type="term" value="F:NADP binding"/>
    <property type="evidence" value="ECO:0007669"/>
    <property type="project" value="InterPro"/>
</dbReference>
<dbReference type="InterPro" id="IPR000534">
    <property type="entry name" value="Semialdehyde_DH_NAD-bd"/>
</dbReference>
<dbReference type="GO" id="GO:0046983">
    <property type="term" value="F:protein dimerization activity"/>
    <property type="evidence" value="ECO:0007669"/>
    <property type="project" value="InterPro"/>
</dbReference>
<evidence type="ECO:0000256" key="1">
    <source>
        <dbReference type="ARBA" id="ARBA00010584"/>
    </source>
</evidence>
<dbReference type="Gene3D" id="3.40.50.720">
    <property type="entry name" value="NAD(P)-binding Rossmann-like Domain"/>
    <property type="match status" value="1"/>
</dbReference>
<evidence type="ECO:0000256" key="5">
    <source>
        <dbReference type="ARBA" id="ARBA00022915"/>
    </source>
</evidence>
<proteinExistence type="inferred from homology"/>
<keyword evidence="6" id="KW-0560">Oxidoreductase</keyword>
<dbReference type="CDD" id="cd18130">
    <property type="entry name" value="ASADH_C_arch_fung_like"/>
    <property type="match status" value="1"/>
</dbReference>
<evidence type="ECO:0000256" key="2">
    <source>
        <dbReference type="ARBA" id="ARBA00022605"/>
    </source>
</evidence>
<dbReference type="InterPro" id="IPR036291">
    <property type="entry name" value="NAD(P)-bd_dom_sf"/>
</dbReference>
<dbReference type="PANTHER" id="PTHR46718">
    <property type="entry name" value="ASPARTATE-SEMIALDEHYDE DEHYDROGENASE"/>
    <property type="match status" value="1"/>
</dbReference>
<organism evidence="11 12">
    <name type="scientific">Candidatus Terraquivivens tikiterensis</name>
    <dbReference type="NCBI Taxonomy" id="1980982"/>
    <lineage>
        <taxon>Archaea</taxon>
        <taxon>Nitrososphaerota</taxon>
        <taxon>Candidatus Wolframiiraptoraceae</taxon>
        <taxon>Candidatus Terraquivivens</taxon>
    </lineage>
</organism>
<feature type="active site" description="Acyl-thioester intermediate" evidence="9">
    <location>
        <position position="147"/>
    </location>
</feature>
<dbReference type="Gene3D" id="3.30.360.10">
    <property type="entry name" value="Dihydrodipicolinate Reductase, domain 2"/>
    <property type="match status" value="1"/>
</dbReference>
<dbReference type="SUPFAM" id="SSF51735">
    <property type="entry name" value="NAD(P)-binding Rossmann-fold domains"/>
    <property type="match status" value="1"/>
</dbReference>
<protein>
    <submittedName>
        <fullName evidence="11">Aspartate-semialdehyde dehydrogenase</fullName>
    </submittedName>
</protein>